<name>A0A841E4I4_9ACTN</name>
<protein>
    <recommendedName>
        <fullName evidence="3">Conjugative transposon protein TcpC</fullName>
    </recommendedName>
</protein>
<proteinExistence type="predicted"/>
<evidence type="ECO:0000313" key="1">
    <source>
        <dbReference type="EMBL" id="MBB5998767.1"/>
    </source>
</evidence>
<sequence>MATDPSAGDYWAVTVAVSGPREGPQTPATRYYSLGVAASGAGWVATDFPSEVAAPATGRPPELPYASRPLADGHPVAQTVQQWAGAYLAADGELARYLAPGFDQTPVSPTPYSAVDEVKVFPLDDAGGPDGVGNGGAAEVLARVQAAGKDDGRTHSVVYALEITERGDRWEVSALHPAPRVDPGSDSTTDS</sequence>
<dbReference type="RefSeq" id="WP_184635248.1">
    <property type="nucleotide sequence ID" value="NZ_BAABKT010000013.1"/>
</dbReference>
<evidence type="ECO:0008006" key="3">
    <source>
        <dbReference type="Google" id="ProtNLM"/>
    </source>
</evidence>
<gene>
    <name evidence="1" type="ORF">HNR25_002518</name>
</gene>
<evidence type="ECO:0000313" key="2">
    <source>
        <dbReference type="Proteomes" id="UP000578077"/>
    </source>
</evidence>
<dbReference type="Proteomes" id="UP000578077">
    <property type="component" value="Unassembled WGS sequence"/>
</dbReference>
<dbReference type="AlphaFoldDB" id="A0A841E4I4"/>
<accession>A0A841E4I4</accession>
<organism evidence="1 2">
    <name type="scientific">Streptomonospora salina</name>
    <dbReference type="NCBI Taxonomy" id="104205"/>
    <lineage>
        <taxon>Bacteria</taxon>
        <taxon>Bacillati</taxon>
        <taxon>Actinomycetota</taxon>
        <taxon>Actinomycetes</taxon>
        <taxon>Streptosporangiales</taxon>
        <taxon>Nocardiopsidaceae</taxon>
        <taxon>Streptomonospora</taxon>
    </lineage>
</organism>
<reference evidence="1 2" key="1">
    <citation type="submission" date="2020-08" db="EMBL/GenBank/DDBJ databases">
        <title>Sequencing the genomes of 1000 actinobacteria strains.</title>
        <authorList>
            <person name="Klenk H.-P."/>
        </authorList>
    </citation>
    <scope>NUCLEOTIDE SEQUENCE [LARGE SCALE GENOMIC DNA]</scope>
    <source>
        <strain evidence="1 2">DSM 44593</strain>
    </source>
</reference>
<comment type="caution">
    <text evidence="1">The sequence shown here is derived from an EMBL/GenBank/DDBJ whole genome shotgun (WGS) entry which is preliminary data.</text>
</comment>
<dbReference type="EMBL" id="JACHLY010000001">
    <property type="protein sequence ID" value="MBB5998767.1"/>
    <property type="molecule type" value="Genomic_DNA"/>
</dbReference>
<keyword evidence="2" id="KW-1185">Reference proteome</keyword>